<keyword evidence="1" id="KW-0732">Signal</keyword>
<evidence type="ECO:0000313" key="3">
    <source>
        <dbReference type="Proteomes" id="UP000800041"/>
    </source>
</evidence>
<dbReference type="EMBL" id="ML977139">
    <property type="protein sequence ID" value="KAF1991525.1"/>
    <property type="molecule type" value="Genomic_DNA"/>
</dbReference>
<dbReference type="SUPFAM" id="SSF54909">
    <property type="entry name" value="Dimeric alpha+beta barrel"/>
    <property type="match status" value="1"/>
</dbReference>
<evidence type="ECO:0000256" key="1">
    <source>
        <dbReference type="SAM" id="SignalP"/>
    </source>
</evidence>
<reference evidence="2" key="1">
    <citation type="journal article" date="2020" name="Stud. Mycol.">
        <title>101 Dothideomycetes genomes: a test case for predicting lifestyles and emergence of pathogens.</title>
        <authorList>
            <person name="Haridas S."/>
            <person name="Albert R."/>
            <person name="Binder M."/>
            <person name="Bloem J."/>
            <person name="Labutti K."/>
            <person name="Salamov A."/>
            <person name="Andreopoulos B."/>
            <person name="Baker S."/>
            <person name="Barry K."/>
            <person name="Bills G."/>
            <person name="Bluhm B."/>
            <person name="Cannon C."/>
            <person name="Castanera R."/>
            <person name="Culley D."/>
            <person name="Daum C."/>
            <person name="Ezra D."/>
            <person name="Gonzalez J."/>
            <person name="Henrissat B."/>
            <person name="Kuo A."/>
            <person name="Liang C."/>
            <person name="Lipzen A."/>
            <person name="Lutzoni F."/>
            <person name="Magnuson J."/>
            <person name="Mondo S."/>
            <person name="Nolan M."/>
            <person name="Ohm R."/>
            <person name="Pangilinan J."/>
            <person name="Park H.-J."/>
            <person name="Ramirez L."/>
            <person name="Alfaro M."/>
            <person name="Sun H."/>
            <person name="Tritt A."/>
            <person name="Yoshinaga Y."/>
            <person name="Zwiers L.-H."/>
            <person name="Turgeon B."/>
            <person name="Goodwin S."/>
            <person name="Spatafora J."/>
            <person name="Crous P."/>
            <person name="Grigoriev I."/>
        </authorList>
    </citation>
    <scope>NUCLEOTIDE SEQUENCE</scope>
    <source>
        <strain evidence="2">CBS 113979</strain>
    </source>
</reference>
<feature type="signal peptide" evidence="1">
    <location>
        <begin position="1"/>
        <end position="19"/>
    </location>
</feature>
<protein>
    <recommendedName>
        <fullName evidence="4">ABM domain-containing protein</fullName>
    </recommendedName>
</protein>
<gene>
    <name evidence="2" type="ORF">K402DRAFT_368163</name>
</gene>
<evidence type="ECO:0000313" key="2">
    <source>
        <dbReference type="EMBL" id="KAF1991525.1"/>
    </source>
</evidence>
<organism evidence="2 3">
    <name type="scientific">Aulographum hederae CBS 113979</name>
    <dbReference type="NCBI Taxonomy" id="1176131"/>
    <lineage>
        <taxon>Eukaryota</taxon>
        <taxon>Fungi</taxon>
        <taxon>Dikarya</taxon>
        <taxon>Ascomycota</taxon>
        <taxon>Pezizomycotina</taxon>
        <taxon>Dothideomycetes</taxon>
        <taxon>Pleosporomycetidae</taxon>
        <taxon>Aulographales</taxon>
        <taxon>Aulographaceae</taxon>
    </lineage>
</organism>
<dbReference type="OrthoDB" id="4126315at2759"/>
<name>A0A6G1HEC9_9PEZI</name>
<dbReference type="AlphaFoldDB" id="A0A6G1HEC9"/>
<feature type="chain" id="PRO_5026325190" description="ABM domain-containing protein" evidence="1">
    <location>
        <begin position="20"/>
        <end position="109"/>
    </location>
</feature>
<dbReference type="Proteomes" id="UP000800041">
    <property type="component" value="Unassembled WGS sequence"/>
</dbReference>
<proteinExistence type="predicted"/>
<dbReference type="InterPro" id="IPR011008">
    <property type="entry name" value="Dimeric_a/b-barrel"/>
</dbReference>
<sequence length="109" mass="12672">MAGIASRWALHVTFPLTAATVPKFLEGWRPVYAKFQNEPDLLTFDVVHSTQEEGTIRFVETWKTDPEGIMKVIMSDYFKDFLAANKTLVTKPIEVQFFKVFEDWKINKQ</sequence>
<keyword evidence="3" id="KW-1185">Reference proteome</keyword>
<dbReference type="Gene3D" id="3.30.70.100">
    <property type="match status" value="1"/>
</dbReference>
<evidence type="ECO:0008006" key="4">
    <source>
        <dbReference type="Google" id="ProtNLM"/>
    </source>
</evidence>
<accession>A0A6G1HEC9</accession>